<reference evidence="2 3" key="1">
    <citation type="submission" date="2017-09" db="EMBL/GenBank/DDBJ databases">
        <title>Large-scale bioinformatics analysis of Bacillus genomes uncovers conserved roles of natural products in bacterial physiology.</title>
        <authorList>
            <consortium name="Agbiome Team Llc"/>
            <person name="Bleich R.M."/>
            <person name="Grubbs K.J."/>
            <person name="Santa Maria K.C."/>
            <person name="Allen S.E."/>
            <person name="Farag S."/>
            <person name="Shank E.A."/>
            <person name="Bowers A."/>
        </authorList>
    </citation>
    <scope>NUCLEOTIDE SEQUENCE [LARGE SCALE GENOMIC DNA]</scope>
    <source>
        <strain evidence="2 3">AFS092012</strain>
    </source>
</reference>
<evidence type="ECO:0000313" key="3">
    <source>
        <dbReference type="Proteomes" id="UP000221020"/>
    </source>
</evidence>
<proteinExistence type="predicted"/>
<feature type="domain" description="DUF11" evidence="1">
    <location>
        <begin position="60"/>
        <end position="149"/>
    </location>
</feature>
<dbReference type="AlphaFoldDB" id="A0AA91ZUF4"/>
<dbReference type="InterPro" id="IPR001434">
    <property type="entry name" value="OmcB-like_DUF11"/>
</dbReference>
<comment type="caution">
    <text evidence="2">The sequence shown here is derived from an EMBL/GenBank/DDBJ whole genome shotgun (WGS) entry which is preliminary data.</text>
</comment>
<gene>
    <name evidence="2" type="ORF">CON65_07195</name>
</gene>
<name>A0AA91ZUF4_9BACI</name>
<accession>A0AA91ZUF4</accession>
<evidence type="ECO:0000259" key="1">
    <source>
        <dbReference type="Pfam" id="PF01345"/>
    </source>
</evidence>
<dbReference type="RefSeq" id="WP_097894976.1">
    <property type="nucleotide sequence ID" value="NZ_NVOR01000018.1"/>
</dbReference>
<protein>
    <recommendedName>
        <fullName evidence="1">DUF11 domain-containing protein</fullName>
    </recommendedName>
</protein>
<organism evidence="2 3">
    <name type="scientific">Bacillus pseudomycoides</name>
    <dbReference type="NCBI Taxonomy" id="64104"/>
    <lineage>
        <taxon>Bacteria</taxon>
        <taxon>Bacillati</taxon>
        <taxon>Bacillota</taxon>
        <taxon>Bacilli</taxon>
        <taxon>Bacillales</taxon>
        <taxon>Bacillaceae</taxon>
        <taxon>Bacillus</taxon>
        <taxon>Bacillus cereus group</taxon>
    </lineage>
</organism>
<dbReference type="Proteomes" id="UP000221020">
    <property type="component" value="Unassembled WGS sequence"/>
</dbReference>
<dbReference type="EMBL" id="NVOR01000018">
    <property type="protein sequence ID" value="PED83337.1"/>
    <property type="molecule type" value="Genomic_DNA"/>
</dbReference>
<sequence length="171" mass="19759">MKIWKRISNQEMFLLSLQPVLWMDGGAKEINRKQSTPNVAVTLQISNVQEKDFSYELVYDINETLVIQLEVENRGTEEVSRVIVSHMIRDYFVYIPNTLKTNKGAGEFLFQLVRWRVDELLPNEKVQLTCQVKVAHTPVPSTMSLRATYTFQHADVTYGPLQTKEAIVIQQ</sequence>
<evidence type="ECO:0000313" key="2">
    <source>
        <dbReference type="EMBL" id="PED83337.1"/>
    </source>
</evidence>
<dbReference type="Pfam" id="PF01345">
    <property type="entry name" value="DUF11"/>
    <property type="match status" value="1"/>
</dbReference>